<dbReference type="RefSeq" id="WP_144238319.1">
    <property type="nucleotide sequence ID" value="NZ_JACJTA010000005.1"/>
</dbReference>
<comment type="caution">
    <text evidence="1">The sequence shown here is derived from an EMBL/GenBank/DDBJ whole genome shotgun (WGS) entry which is preliminary data.</text>
</comment>
<keyword evidence="2" id="KW-1185">Reference proteome</keyword>
<protein>
    <submittedName>
        <fullName evidence="1">Uncharacterized protein</fullName>
    </submittedName>
</protein>
<accession>A0ABR8GKG8</accession>
<name>A0ABR8GKG8_9CYAN</name>
<proteinExistence type="predicted"/>
<evidence type="ECO:0000313" key="1">
    <source>
        <dbReference type="EMBL" id="MBD2603711.1"/>
    </source>
</evidence>
<reference evidence="1 2" key="1">
    <citation type="journal article" date="2020" name="ISME J.">
        <title>Comparative genomics reveals insights into cyanobacterial evolution and habitat adaptation.</title>
        <authorList>
            <person name="Chen M.Y."/>
            <person name="Teng W.K."/>
            <person name="Zhao L."/>
            <person name="Hu C.X."/>
            <person name="Zhou Y.K."/>
            <person name="Han B.P."/>
            <person name="Song L.R."/>
            <person name="Shu W.S."/>
        </authorList>
    </citation>
    <scope>NUCLEOTIDE SEQUENCE [LARGE SCALE GENOMIC DNA]</scope>
    <source>
        <strain evidence="1 2">FACHB-248</strain>
    </source>
</reference>
<organism evidence="1 2">
    <name type="scientific">Scytonema hofmannii FACHB-248</name>
    <dbReference type="NCBI Taxonomy" id="1842502"/>
    <lineage>
        <taxon>Bacteria</taxon>
        <taxon>Bacillati</taxon>
        <taxon>Cyanobacteriota</taxon>
        <taxon>Cyanophyceae</taxon>
        <taxon>Nostocales</taxon>
        <taxon>Scytonemataceae</taxon>
        <taxon>Scytonema</taxon>
    </lineage>
</organism>
<dbReference type="Proteomes" id="UP000660380">
    <property type="component" value="Unassembled WGS sequence"/>
</dbReference>
<gene>
    <name evidence="1" type="ORF">H6G81_04000</name>
</gene>
<sequence length="119" mass="12683">MPTSVVEVSRLIASNCGALAGKDGSSFTYTGCSGLPDSPDDPLISDVVWSDTRLTNIRSGEMYNTPTSKPFKQTAEGIAIVPVIGWVFNNKGEVTLIASQSETASCIDTPTNCQRKTEH</sequence>
<evidence type="ECO:0000313" key="2">
    <source>
        <dbReference type="Proteomes" id="UP000660380"/>
    </source>
</evidence>
<dbReference type="EMBL" id="JACJTA010000005">
    <property type="protein sequence ID" value="MBD2603711.1"/>
    <property type="molecule type" value="Genomic_DNA"/>
</dbReference>